<sequence>MNAVDRVNPKWFTSSYSNGNGNCVQAARGAPGAVPVRDSKDTTGPVLTFTTHAWNTFLTTLKNDEPS</sequence>
<dbReference type="RefSeq" id="WP_120683485.1">
    <property type="nucleotide sequence ID" value="NZ_RBAL01000018.1"/>
</dbReference>
<evidence type="ECO:0000313" key="3">
    <source>
        <dbReference type="Proteomes" id="UP000272474"/>
    </source>
</evidence>
<dbReference type="AlphaFoldDB" id="A0A3A9YQQ0"/>
<dbReference type="InterPro" id="IPR007278">
    <property type="entry name" value="DUF397"/>
</dbReference>
<name>A0A3A9YQQ0_9ACTN</name>
<dbReference type="OrthoDB" id="4570646at2"/>
<protein>
    <submittedName>
        <fullName evidence="2">DUF397 domain-containing protein</fullName>
    </submittedName>
</protein>
<proteinExistence type="predicted"/>
<comment type="caution">
    <text evidence="2">The sequence shown here is derived from an EMBL/GenBank/DDBJ whole genome shotgun (WGS) entry which is preliminary data.</text>
</comment>
<reference evidence="2 3" key="1">
    <citation type="journal article" date="2014" name="Int. J. Syst. Evol. Microbiol.">
        <title>Streptomyces hoynatensis sp. nov., isolated from deep marine sediment.</title>
        <authorList>
            <person name="Veyisoglu A."/>
            <person name="Sahin N."/>
        </authorList>
    </citation>
    <scope>NUCLEOTIDE SEQUENCE [LARGE SCALE GENOMIC DNA]</scope>
    <source>
        <strain evidence="2 3">KCTC 29097</strain>
    </source>
</reference>
<evidence type="ECO:0000259" key="1">
    <source>
        <dbReference type="Pfam" id="PF04149"/>
    </source>
</evidence>
<evidence type="ECO:0000313" key="2">
    <source>
        <dbReference type="EMBL" id="RKN38332.1"/>
    </source>
</evidence>
<dbReference type="Pfam" id="PF04149">
    <property type="entry name" value="DUF397"/>
    <property type="match status" value="1"/>
</dbReference>
<gene>
    <name evidence="2" type="ORF">D7294_24780</name>
</gene>
<feature type="domain" description="DUF397" evidence="1">
    <location>
        <begin position="10"/>
        <end position="62"/>
    </location>
</feature>
<dbReference type="Proteomes" id="UP000272474">
    <property type="component" value="Unassembled WGS sequence"/>
</dbReference>
<dbReference type="EMBL" id="RBAL01000018">
    <property type="protein sequence ID" value="RKN38332.1"/>
    <property type="molecule type" value="Genomic_DNA"/>
</dbReference>
<organism evidence="2 3">
    <name type="scientific">Streptomyces hoynatensis</name>
    <dbReference type="NCBI Taxonomy" id="1141874"/>
    <lineage>
        <taxon>Bacteria</taxon>
        <taxon>Bacillati</taxon>
        <taxon>Actinomycetota</taxon>
        <taxon>Actinomycetes</taxon>
        <taxon>Kitasatosporales</taxon>
        <taxon>Streptomycetaceae</taxon>
        <taxon>Streptomyces</taxon>
    </lineage>
</organism>
<accession>A0A3A9YQQ0</accession>
<keyword evidence="3" id="KW-1185">Reference proteome</keyword>